<organism evidence="1 2">
    <name type="scientific">Gigaspora margarita</name>
    <dbReference type="NCBI Taxonomy" id="4874"/>
    <lineage>
        <taxon>Eukaryota</taxon>
        <taxon>Fungi</taxon>
        <taxon>Fungi incertae sedis</taxon>
        <taxon>Mucoromycota</taxon>
        <taxon>Glomeromycotina</taxon>
        <taxon>Glomeromycetes</taxon>
        <taxon>Diversisporales</taxon>
        <taxon>Gigasporaceae</taxon>
        <taxon>Gigaspora</taxon>
    </lineage>
</organism>
<dbReference type="SUPFAM" id="SSF56235">
    <property type="entry name" value="N-terminal nucleophile aminohydrolases (Ntn hydrolases)"/>
    <property type="match status" value="1"/>
</dbReference>
<reference evidence="1 2" key="1">
    <citation type="submission" date="2021-06" db="EMBL/GenBank/DDBJ databases">
        <authorList>
            <person name="Kallberg Y."/>
            <person name="Tangrot J."/>
            <person name="Rosling A."/>
        </authorList>
    </citation>
    <scope>NUCLEOTIDE SEQUENCE [LARGE SCALE GENOMIC DNA]</scope>
    <source>
        <strain evidence="1 2">120-4 pot B 10/14</strain>
    </source>
</reference>
<protein>
    <submittedName>
        <fullName evidence="1">35018_t:CDS:1</fullName>
    </submittedName>
</protein>
<sequence>EKGFAIGPELALRLELYKHDIENTAKTNLSVIYAPSGKVLKENDILYRHNFSETLETISKNYSEFYEQKHWLNMKEDDFKNYKAKIREPLIGNYRGKKVPEGKETVKQHEDRIKEIMSKEYAASVRANISD</sequence>
<keyword evidence="2" id="KW-1185">Reference proteome</keyword>
<proteinExistence type="predicted"/>
<feature type="non-terminal residue" evidence="1">
    <location>
        <position position="131"/>
    </location>
</feature>
<feature type="non-terminal residue" evidence="1">
    <location>
        <position position="1"/>
    </location>
</feature>
<evidence type="ECO:0000313" key="1">
    <source>
        <dbReference type="EMBL" id="CAG8841824.1"/>
    </source>
</evidence>
<dbReference type="InterPro" id="IPR029055">
    <property type="entry name" value="Ntn_hydrolases_N"/>
</dbReference>
<name>A0ABN7WVF8_GIGMA</name>
<gene>
    <name evidence="1" type="ORF">GMARGA_LOCUS35650</name>
</gene>
<comment type="caution">
    <text evidence="1">The sequence shown here is derived from an EMBL/GenBank/DDBJ whole genome shotgun (WGS) entry which is preliminary data.</text>
</comment>
<dbReference type="Pfam" id="PF01019">
    <property type="entry name" value="G_glu_transpept"/>
    <property type="match status" value="1"/>
</dbReference>
<evidence type="ECO:0000313" key="2">
    <source>
        <dbReference type="Proteomes" id="UP000789901"/>
    </source>
</evidence>
<dbReference type="EMBL" id="CAJVQB010067000">
    <property type="protein sequence ID" value="CAG8841824.1"/>
    <property type="molecule type" value="Genomic_DNA"/>
</dbReference>
<dbReference type="Proteomes" id="UP000789901">
    <property type="component" value="Unassembled WGS sequence"/>
</dbReference>
<accession>A0ABN7WVF8</accession>